<dbReference type="GO" id="GO:0030170">
    <property type="term" value="F:pyridoxal phosphate binding"/>
    <property type="evidence" value="ECO:0007669"/>
    <property type="project" value="InterPro"/>
</dbReference>
<dbReference type="PANTHER" id="PTHR11986:SF18">
    <property type="entry name" value="ORNITHINE AMINOTRANSFERASE, MITOCHONDRIAL"/>
    <property type="match status" value="1"/>
</dbReference>
<organism evidence="4 5">
    <name type="scientific">Diploptera punctata</name>
    <name type="common">Pacific beetle cockroach</name>
    <dbReference type="NCBI Taxonomy" id="6984"/>
    <lineage>
        <taxon>Eukaryota</taxon>
        <taxon>Metazoa</taxon>
        <taxon>Ecdysozoa</taxon>
        <taxon>Arthropoda</taxon>
        <taxon>Hexapoda</taxon>
        <taxon>Insecta</taxon>
        <taxon>Pterygota</taxon>
        <taxon>Neoptera</taxon>
        <taxon>Polyneoptera</taxon>
        <taxon>Dictyoptera</taxon>
        <taxon>Blattodea</taxon>
        <taxon>Blaberoidea</taxon>
        <taxon>Blaberidae</taxon>
        <taxon>Diplopterinae</taxon>
        <taxon>Diploptera</taxon>
    </lineage>
</organism>
<keyword evidence="3" id="KW-0663">Pyridoxal phosphate</keyword>
<dbReference type="GO" id="GO:0004587">
    <property type="term" value="F:ornithine aminotransferase activity"/>
    <property type="evidence" value="ECO:0007669"/>
    <property type="project" value="UniProtKB-EC"/>
</dbReference>
<dbReference type="PANTHER" id="PTHR11986">
    <property type="entry name" value="AMINOTRANSFERASE CLASS III"/>
    <property type="match status" value="1"/>
</dbReference>
<evidence type="ECO:0000313" key="5">
    <source>
        <dbReference type="Proteomes" id="UP001233999"/>
    </source>
</evidence>
<comment type="pathway">
    <text evidence="3">Amino-acid biosynthesis; L-proline biosynthesis; L-glutamate 5-semialdehyde from L-ornithine: step 1/1.</text>
</comment>
<evidence type="ECO:0000313" key="4">
    <source>
        <dbReference type="EMBL" id="KAJ9594643.1"/>
    </source>
</evidence>
<feature type="non-terminal residue" evidence="4">
    <location>
        <position position="1"/>
    </location>
</feature>
<dbReference type="InterPro" id="IPR005814">
    <property type="entry name" value="Aminotrans_3"/>
</dbReference>
<evidence type="ECO:0000256" key="1">
    <source>
        <dbReference type="ARBA" id="ARBA00001933"/>
    </source>
</evidence>
<name>A0AAD8ELH1_DIPPU</name>
<dbReference type="InterPro" id="IPR015421">
    <property type="entry name" value="PyrdxlP-dep_Trfase_major"/>
</dbReference>
<dbReference type="InterPro" id="IPR049704">
    <property type="entry name" value="Aminotrans_3_PPA_site"/>
</dbReference>
<dbReference type="GO" id="GO:0019544">
    <property type="term" value="P:L-arginine catabolic process to L-glutamate"/>
    <property type="evidence" value="ECO:0007669"/>
    <property type="project" value="TreeGrafter"/>
</dbReference>
<dbReference type="GO" id="GO:0042802">
    <property type="term" value="F:identical protein binding"/>
    <property type="evidence" value="ECO:0007669"/>
    <property type="project" value="TreeGrafter"/>
</dbReference>
<accession>A0AAD8ELH1</accession>
<comment type="similarity">
    <text evidence="2 3">Belongs to the class-III pyridoxal-phosphate-dependent aminotransferase family.</text>
</comment>
<dbReference type="EC" id="2.6.1.13" evidence="3"/>
<keyword evidence="3" id="KW-0808">Transferase</keyword>
<protein>
    <recommendedName>
        <fullName evidence="3">Ornithine aminotransferase</fullName>
        <ecNumber evidence="3">2.6.1.13</ecNumber>
    </recommendedName>
</protein>
<comment type="cofactor">
    <cofactor evidence="1 3">
        <name>pyridoxal 5'-phosphate</name>
        <dbReference type="ChEBI" id="CHEBI:597326"/>
    </cofactor>
</comment>
<proteinExistence type="inferred from homology"/>
<evidence type="ECO:0000256" key="2">
    <source>
        <dbReference type="ARBA" id="ARBA00008954"/>
    </source>
</evidence>
<dbReference type="GO" id="GO:0005737">
    <property type="term" value="C:cytoplasm"/>
    <property type="evidence" value="ECO:0007669"/>
    <property type="project" value="TreeGrafter"/>
</dbReference>
<dbReference type="GO" id="GO:0010121">
    <property type="term" value="P:L-arginine catabolic process to proline via ornithine"/>
    <property type="evidence" value="ECO:0007669"/>
    <property type="project" value="TreeGrafter"/>
</dbReference>
<comment type="caution">
    <text evidence="4">The sequence shown here is derived from an EMBL/GenBank/DDBJ whole genome shotgun (WGS) entry which is preliminary data.</text>
</comment>
<dbReference type="Proteomes" id="UP001233999">
    <property type="component" value="Unassembled WGS sequence"/>
</dbReference>
<comment type="catalytic activity">
    <reaction evidence="3">
        <text>a 2-oxocarboxylate + L-ornithine = L-glutamate 5-semialdehyde + an L-alpha-amino acid</text>
        <dbReference type="Rhea" id="RHEA:13877"/>
        <dbReference type="ChEBI" id="CHEBI:35179"/>
        <dbReference type="ChEBI" id="CHEBI:46911"/>
        <dbReference type="ChEBI" id="CHEBI:58066"/>
        <dbReference type="ChEBI" id="CHEBI:59869"/>
        <dbReference type="EC" id="2.6.1.13"/>
    </reaction>
</comment>
<dbReference type="PROSITE" id="PS00600">
    <property type="entry name" value="AA_TRANSFER_CLASS_3"/>
    <property type="match status" value="1"/>
</dbReference>
<dbReference type="InterPro" id="IPR015424">
    <property type="entry name" value="PyrdxlP-dep_Trfase"/>
</dbReference>
<gene>
    <name evidence="4" type="ORF">L9F63_027374</name>
</gene>
<evidence type="ECO:0000256" key="3">
    <source>
        <dbReference type="RuleBase" id="RU365036"/>
    </source>
</evidence>
<dbReference type="EMBL" id="JASPKZ010002798">
    <property type="protein sequence ID" value="KAJ9594643.1"/>
    <property type="molecule type" value="Genomic_DNA"/>
</dbReference>
<sequence length="92" mass="9896">YRRGLDCYLQGVRQLCTKHNVLWIADEVQTGLGRTGRRLAVDHENVKPDILILGKSLSGGVLPVSAVLANDDVMLLTEPGEHGSTYGGNPLG</sequence>
<dbReference type="InterPro" id="IPR050103">
    <property type="entry name" value="Class-III_PLP-dep_AT"/>
</dbReference>
<reference evidence="4" key="1">
    <citation type="journal article" date="2023" name="IScience">
        <title>Live-bearing cockroach genome reveals convergent evolutionary mechanisms linked to viviparity in insects and beyond.</title>
        <authorList>
            <person name="Fouks B."/>
            <person name="Harrison M.C."/>
            <person name="Mikhailova A.A."/>
            <person name="Marchal E."/>
            <person name="English S."/>
            <person name="Carruthers M."/>
            <person name="Jennings E.C."/>
            <person name="Chiamaka E.L."/>
            <person name="Frigard R.A."/>
            <person name="Pippel M."/>
            <person name="Attardo G.M."/>
            <person name="Benoit J.B."/>
            <person name="Bornberg-Bauer E."/>
            <person name="Tobe S.S."/>
        </authorList>
    </citation>
    <scope>NUCLEOTIDE SEQUENCE</scope>
    <source>
        <strain evidence="4">Stay&amp;Tobe</strain>
    </source>
</reference>
<keyword evidence="5" id="KW-1185">Reference proteome</keyword>
<dbReference type="Gene3D" id="3.40.640.10">
    <property type="entry name" value="Type I PLP-dependent aspartate aminotransferase-like (Major domain)"/>
    <property type="match status" value="1"/>
</dbReference>
<dbReference type="SUPFAM" id="SSF53383">
    <property type="entry name" value="PLP-dependent transferases"/>
    <property type="match status" value="1"/>
</dbReference>
<dbReference type="Pfam" id="PF00202">
    <property type="entry name" value="Aminotran_3"/>
    <property type="match status" value="1"/>
</dbReference>
<reference evidence="4" key="2">
    <citation type="submission" date="2023-05" db="EMBL/GenBank/DDBJ databases">
        <authorList>
            <person name="Fouks B."/>
        </authorList>
    </citation>
    <scope>NUCLEOTIDE SEQUENCE</scope>
    <source>
        <strain evidence="4">Stay&amp;Tobe</strain>
        <tissue evidence="4">Testes</tissue>
    </source>
</reference>
<dbReference type="AlphaFoldDB" id="A0AAD8ELH1"/>
<keyword evidence="3" id="KW-0032">Aminotransferase</keyword>
<feature type="non-terminal residue" evidence="4">
    <location>
        <position position="92"/>
    </location>
</feature>